<keyword evidence="2" id="KW-1185">Reference proteome</keyword>
<gene>
    <name evidence="1" type="ORF">RHMOL_Rhmol13G0274600</name>
</gene>
<accession>A0ACC0LBA3</accession>
<dbReference type="EMBL" id="CM046400">
    <property type="protein sequence ID" value="KAI8526001.1"/>
    <property type="molecule type" value="Genomic_DNA"/>
</dbReference>
<reference evidence="1" key="1">
    <citation type="submission" date="2022-02" db="EMBL/GenBank/DDBJ databases">
        <title>Plant Genome Project.</title>
        <authorList>
            <person name="Zhang R.-G."/>
        </authorList>
    </citation>
    <scope>NUCLEOTIDE SEQUENCE</scope>
    <source>
        <strain evidence="1">AT1</strain>
    </source>
</reference>
<dbReference type="Proteomes" id="UP001062846">
    <property type="component" value="Chromosome 13"/>
</dbReference>
<sequence>MIATENIQTAAMSSEISANAPKRIAVMHALRSPSVVVLPATPNVKDYSFSTRTPVTVDGMLRHLETQPPQSIMLPPQNRGKEFLTTPSVVVDGVSCHHGPHTHLPSMPPSVTVVVDGVSCHHGPHTHLPSMPPSVTVGDFPSHHEPNFSFGLIPNVRAKGKASVRVADILNRMQAEEPVNSSDVIMHHSAPFHATVQDIVHGHTI</sequence>
<organism evidence="1 2">
    <name type="scientific">Rhododendron molle</name>
    <name type="common">Chinese azalea</name>
    <name type="synonym">Azalea mollis</name>
    <dbReference type="NCBI Taxonomy" id="49168"/>
    <lineage>
        <taxon>Eukaryota</taxon>
        <taxon>Viridiplantae</taxon>
        <taxon>Streptophyta</taxon>
        <taxon>Embryophyta</taxon>
        <taxon>Tracheophyta</taxon>
        <taxon>Spermatophyta</taxon>
        <taxon>Magnoliopsida</taxon>
        <taxon>eudicotyledons</taxon>
        <taxon>Gunneridae</taxon>
        <taxon>Pentapetalae</taxon>
        <taxon>asterids</taxon>
        <taxon>Ericales</taxon>
        <taxon>Ericaceae</taxon>
        <taxon>Ericoideae</taxon>
        <taxon>Rhodoreae</taxon>
        <taxon>Rhododendron</taxon>
    </lineage>
</organism>
<evidence type="ECO:0000313" key="1">
    <source>
        <dbReference type="EMBL" id="KAI8526001.1"/>
    </source>
</evidence>
<name>A0ACC0LBA3_RHOML</name>
<proteinExistence type="predicted"/>
<protein>
    <submittedName>
        <fullName evidence="1">Uncharacterized protein</fullName>
    </submittedName>
</protein>
<comment type="caution">
    <text evidence="1">The sequence shown here is derived from an EMBL/GenBank/DDBJ whole genome shotgun (WGS) entry which is preliminary data.</text>
</comment>
<evidence type="ECO:0000313" key="2">
    <source>
        <dbReference type="Proteomes" id="UP001062846"/>
    </source>
</evidence>